<protein>
    <submittedName>
        <fullName evidence="1">Uncharacterized protein</fullName>
    </submittedName>
</protein>
<evidence type="ECO:0000313" key="2">
    <source>
        <dbReference type="Proteomes" id="UP000247459"/>
    </source>
</evidence>
<gene>
    <name evidence="1" type="ORF">PIL02S_00348</name>
</gene>
<dbReference type="Proteomes" id="UP000247459">
    <property type="component" value="Unassembled WGS sequence"/>
</dbReference>
<reference evidence="1 2" key="1">
    <citation type="submission" date="2018-01" db="EMBL/GenBank/DDBJ databases">
        <title>Genome sequence of the PGP bacterium Paenibacillus illinoisensis E3.</title>
        <authorList>
            <person name="Rolli E."/>
            <person name="Marasco R."/>
            <person name="Bessem C."/>
            <person name="Michoud G."/>
            <person name="Gaiarsa S."/>
            <person name="Borin S."/>
            <person name="Daffonchio D."/>
        </authorList>
    </citation>
    <scope>NUCLEOTIDE SEQUENCE [LARGE SCALE GENOMIC DNA]</scope>
    <source>
        <strain evidence="1 2">E3</strain>
    </source>
</reference>
<proteinExistence type="predicted"/>
<sequence length="184" mass="20537">MSFILIEREDKPVRLRGNRVIPSTITVHNKDGLILGNYVGFRSGLQVKLINYGGVILAAPEAKYAYKLGNLIPATLSEEVVHCPASELFVREEELPTVREYSFSVIHTEHMNQTYDEITTSMWIPGNIYVGQEQELLSWIKISTQEMVVIGMIISGEDRGGAVAFVPTMDSSKIISIRGIQCVH</sequence>
<accession>A0A2W0CG96</accession>
<dbReference type="AlphaFoldDB" id="A0A2W0CG96"/>
<name>A0A2W0CG96_9BACL</name>
<dbReference type="OrthoDB" id="2620730at2"/>
<comment type="caution">
    <text evidence="1">The sequence shown here is derived from an EMBL/GenBank/DDBJ whole genome shotgun (WGS) entry which is preliminary data.</text>
</comment>
<dbReference type="EMBL" id="PRLG01000002">
    <property type="protein sequence ID" value="PYY31257.1"/>
    <property type="molecule type" value="Genomic_DNA"/>
</dbReference>
<dbReference type="RefSeq" id="WP_095361089.1">
    <property type="nucleotide sequence ID" value="NZ_PRLG01000002.1"/>
</dbReference>
<organism evidence="1 2">
    <name type="scientific">Paenibacillus illinoisensis</name>
    <dbReference type="NCBI Taxonomy" id="59845"/>
    <lineage>
        <taxon>Bacteria</taxon>
        <taxon>Bacillati</taxon>
        <taxon>Bacillota</taxon>
        <taxon>Bacilli</taxon>
        <taxon>Bacillales</taxon>
        <taxon>Paenibacillaceae</taxon>
        <taxon>Paenibacillus</taxon>
    </lineage>
</organism>
<evidence type="ECO:0000313" key="1">
    <source>
        <dbReference type="EMBL" id="PYY31257.1"/>
    </source>
</evidence>